<feature type="domain" description="TRPM SLOG" evidence="12">
    <location>
        <begin position="68"/>
        <end position="297"/>
    </location>
</feature>
<evidence type="ECO:0000256" key="2">
    <source>
        <dbReference type="ARBA" id="ARBA00022448"/>
    </source>
</evidence>
<keyword evidence="7" id="KW-0407">Ion channel</keyword>
<dbReference type="PANTHER" id="PTHR13800">
    <property type="entry name" value="TRANSIENT RECEPTOR POTENTIAL CATION CHANNEL, SUBFAMILY M, MEMBER 6"/>
    <property type="match status" value="1"/>
</dbReference>
<evidence type="ECO:0000256" key="4">
    <source>
        <dbReference type="ARBA" id="ARBA00022989"/>
    </source>
</evidence>
<feature type="region of interest" description="Disordered" evidence="9">
    <location>
        <begin position="398"/>
        <end position="417"/>
    </location>
</feature>
<organism evidence="14 15">
    <name type="scientific">Octopus vulgaris</name>
    <name type="common">Common octopus</name>
    <dbReference type="NCBI Taxonomy" id="6645"/>
    <lineage>
        <taxon>Eukaryota</taxon>
        <taxon>Metazoa</taxon>
        <taxon>Spiralia</taxon>
        <taxon>Lophotrochozoa</taxon>
        <taxon>Mollusca</taxon>
        <taxon>Cephalopoda</taxon>
        <taxon>Coleoidea</taxon>
        <taxon>Octopodiformes</taxon>
        <taxon>Octopoda</taxon>
        <taxon>Incirrata</taxon>
        <taxon>Octopodidae</taxon>
        <taxon>Octopus</taxon>
    </lineage>
</organism>
<evidence type="ECO:0000313" key="15">
    <source>
        <dbReference type="Proteomes" id="UP001162480"/>
    </source>
</evidence>
<keyword evidence="8" id="KW-0175">Coiled coil</keyword>
<dbReference type="Pfam" id="PF25508">
    <property type="entry name" value="TRPM2"/>
    <property type="match status" value="1"/>
</dbReference>
<protein>
    <submittedName>
        <fullName evidence="14">Transient receptor potential cation channel subfamily M member-like 2 isoform X4</fullName>
    </submittedName>
</protein>
<keyword evidence="2" id="KW-0813">Transport</keyword>
<evidence type="ECO:0000259" key="12">
    <source>
        <dbReference type="Pfam" id="PF18139"/>
    </source>
</evidence>
<evidence type="ECO:0000256" key="1">
    <source>
        <dbReference type="ARBA" id="ARBA00004141"/>
    </source>
</evidence>
<feature type="coiled-coil region" evidence="8">
    <location>
        <begin position="1181"/>
        <end position="1266"/>
    </location>
</feature>
<evidence type="ECO:0000256" key="6">
    <source>
        <dbReference type="ARBA" id="ARBA00023136"/>
    </source>
</evidence>
<name>A0AA36BKY6_OCTVU</name>
<keyword evidence="6 10" id="KW-0472">Membrane</keyword>
<feature type="compositionally biased region" description="Basic and acidic residues" evidence="9">
    <location>
        <begin position="398"/>
        <end position="413"/>
    </location>
</feature>
<feature type="domain" description="Ion transport" evidence="11">
    <location>
        <begin position="931"/>
        <end position="1115"/>
    </location>
</feature>
<evidence type="ECO:0000256" key="7">
    <source>
        <dbReference type="ARBA" id="ARBA00023303"/>
    </source>
</evidence>
<keyword evidence="15" id="KW-1185">Reference proteome</keyword>
<evidence type="ECO:0000313" key="14">
    <source>
        <dbReference type="EMBL" id="CAI9735657.1"/>
    </source>
</evidence>
<evidence type="ECO:0000256" key="10">
    <source>
        <dbReference type="SAM" id="Phobius"/>
    </source>
</evidence>
<dbReference type="InterPro" id="IPR005821">
    <property type="entry name" value="Ion_trans_dom"/>
</dbReference>
<sequence length="1283" mass="146920">MSPFMFCTTSIHLRLQGYKEMDAGKHKIELFIWFLIVFDRNNATDKKLSKPCDAFGEVKFPEDGWNIAKFVRVDHQISMETTINLIKRLWYLSLPNLLISVIGERQDFQLDPFAREALGRGLVKAAQIIGAWIISDGLHTGVAKHIGKAIHDNEAAVTGKKKVVTIGIASWNCVQNKESLVNEEGSWPANYEIKDDIGLTTTSLDPNHSHFILVDDGAQETPGVEAEFRKTLEDTISQYEIPGTRFKVPAVVVLVGGKRETLKSMYDSISRNIPVVIVKGSGGAADVMASVYRKLHGFVKEEHTDLSIRCPVKIMDGTLPPLIKLCSIKGEVHQQTSFVIYFTISVAWMTLFIIRAPRLSSDLDHDDNSFMARQMKDEMDSSDEESDLEVDEFFEQLKRKDDKDSSEEDRSADDSWLENEPEIDQLFTKIFTNITSSGHSGYKYGYKNIVKYSREEESNTNSLQFQRTISCCIPNFPLKISILDDVQELVQEDIKLRNTLDEEPSKPCDAFGTVNFVGCEKTAKFLRVDHKTPMGMMMYLIAFLWNLALPNLLISMIGERKDFQLTPEIETFVRRFVKAAKTTGTWIISTGLHTGIEKHIGKTINDDVKNKIVTIGIAPWNCVQNKESLVNKGSWPAKYEIEIKDDIDSTTSALDPNHSHFILVDDGTQETSGVEMEFRKMFENTITDLNIPETGFKVPAVVVLVGGELETLKSVSDSISRNIPVVIVKGTGQAADVMAYAYERGFGKLKEFMDLGSLQKLKTDIREKITEEFEGLKINEVNNTGDCVLSSLRRPNLLTVYDINSDEDFGVAIFKAVFKTKNKCRNLKLTFKWERLDNALNKLFTEGTSWQINKLDDFMLSALKEGKTDIVKLFLECKINLNELLTERHINILYKLDSDMRPKETCIPPNICHKILVRDLMLTKRSLSIWSKFKNYIRSAWNIIDVITIVLFILGYILRLLDVAETARVIFCLNLISFYIRFLHMFSIDKNLGPKLIMIKEMMRDLGYFAMILFTFMIAFGIATQSILNPSTPASSDLFKEVFRKAYFLIYAELFLEEYEGNSNCKENNSTCPTEITTYSAIILMCIYVLLTNILLLNLLIAMFSSTYQKVQEKSHFHWSLQRYDIINEFYIRAPLPPPFIILTREYRSNYASKLLKWEQRMVQSYLSRQHKPDSNDKDLINRLTLKVEELHQQNNSQDKNIEEKFSKLCSRIDQLTSKEEELQQQLNNSQDENIEEKLSKLCSRINRLTLKVEELQHNNDEKMKNIDTSLAWIKENLMKTKP</sequence>
<proteinExistence type="predicted"/>
<keyword evidence="5" id="KW-0406">Ion transport</keyword>
<evidence type="ECO:0000259" key="11">
    <source>
        <dbReference type="Pfam" id="PF00520"/>
    </source>
</evidence>
<dbReference type="EMBL" id="OX597830">
    <property type="protein sequence ID" value="CAI9735657.1"/>
    <property type="molecule type" value="Genomic_DNA"/>
</dbReference>
<feature type="domain" description="TRPM SLOG" evidence="12">
    <location>
        <begin position="523"/>
        <end position="773"/>
    </location>
</feature>
<dbReference type="InterPro" id="IPR041491">
    <property type="entry name" value="TRPM_SLOG"/>
</dbReference>
<dbReference type="InterPro" id="IPR057366">
    <property type="entry name" value="TRPM-like"/>
</dbReference>
<dbReference type="PANTHER" id="PTHR13800:SF12">
    <property type="entry name" value="TRANSIENT RECEPTOR POTENTIAL CATION CHANNEL SUBFAMILY M MEMBER-LIKE 2"/>
    <property type="match status" value="1"/>
</dbReference>
<feature type="transmembrane region" description="Helical" evidence="10">
    <location>
        <begin position="967"/>
        <end position="986"/>
    </location>
</feature>
<dbReference type="GO" id="GO:0099604">
    <property type="term" value="F:ligand-gated calcium channel activity"/>
    <property type="evidence" value="ECO:0007669"/>
    <property type="project" value="TreeGrafter"/>
</dbReference>
<evidence type="ECO:0000256" key="8">
    <source>
        <dbReference type="SAM" id="Coils"/>
    </source>
</evidence>
<feature type="transmembrane region" description="Helical" evidence="10">
    <location>
        <begin position="536"/>
        <end position="554"/>
    </location>
</feature>
<keyword evidence="4 10" id="KW-1133">Transmembrane helix</keyword>
<reference evidence="14" key="1">
    <citation type="submission" date="2023-08" db="EMBL/GenBank/DDBJ databases">
        <authorList>
            <person name="Alioto T."/>
            <person name="Alioto T."/>
            <person name="Gomez Garrido J."/>
        </authorList>
    </citation>
    <scope>NUCLEOTIDE SEQUENCE</scope>
</reference>
<dbReference type="InterPro" id="IPR050927">
    <property type="entry name" value="TRPM"/>
</dbReference>
<dbReference type="Pfam" id="PF18139">
    <property type="entry name" value="LSDAT_euk"/>
    <property type="match status" value="2"/>
</dbReference>
<keyword evidence="3 10" id="KW-0812">Transmembrane</keyword>
<feature type="transmembrane region" description="Helical" evidence="10">
    <location>
        <begin position="940"/>
        <end position="961"/>
    </location>
</feature>
<dbReference type="Proteomes" id="UP001162480">
    <property type="component" value="Chromosome 17"/>
</dbReference>
<feature type="transmembrane region" description="Helical" evidence="10">
    <location>
        <begin position="1079"/>
        <end position="1104"/>
    </location>
</feature>
<evidence type="ECO:0000256" key="9">
    <source>
        <dbReference type="SAM" id="MobiDB-lite"/>
    </source>
</evidence>
<feature type="transmembrane region" description="Helical" evidence="10">
    <location>
        <begin position="1006"/>
        <end position="1028"/>
    </location>
</feature>
<feature type="domain" description="TRPM-like" evidence="13">
    <location>
        <begin position="842"/>
        <end position="895"/>
    </location>
</feature>
<evidence type="ECO:0000256" key="5">
    <source>
        <dbReference type="ARBA" id="ARBA00023065"/>
    </source>
</evidence>
<accession>A0AA36BKY6</accession>
<dbReference type="Gene3D" id="1.10.287.70">
    <property type="match status" value="1"/>
</dbReference>
<evidence type="ECO:0000259" key="13">
    <source>
        <dbReference type="Pfam" id="PF25508"/>
    </source>
</evidence>
<dbReference type="GO" id="GO:0005886">
    <property type="term" value="C:plasma membrane"/>
    <property type="evidence" value="ECO:0007669"/>
    <property type="project" value="TreeGrafter"/>
</dbReference>
<gene>
    <name evidence="14" type="ORF">OCTVUL_1B004131</name>
</gene>
<comment type="subcellular location">
    <subcellularLocation>
        <location evidence="1">Membrane</location>
        <topology evidence="1">Multi-pass membrane protein</topology>
    </subcellularLocation>
</comment>
<evidence type="ECO:0000256" key="3">
    <source>
        <dbReference type="ARBA" id="ARBA00022692"/>
    </source>
</evidence>
<dbReference type="Pfam" id="PF00520">
    <property type="entry name" value="Ion_trans"/>
    <property type="match status" value="1"/>
</dbReference>